<evidence type="ECO:0000256" key="5">
    <source>
        <dbReference type="SAM" id="Phobius"/>
    </source>
</evidence>
<keyword evidence="2 5" id="KW-0812">Transmembrane</keyword>
<accession>A0A517QVN4</accession>
<dbReference type="AlphaFoldDB" id="A0A517QVN4"/>
<feature type="transmembrane region" description="Helical" evidence="5">
    <location>
        <begin position="110"/>
        <end position="132"/>
    </location>
</feature>
<organism evidence="7 8">
    <name type="scientific">Thalassoglobus polymorphus</name>
    <dbReference type="NCBI Taxonomy" id="2527994"/>
    <lineage>
        <taxon>Bacteria</taxon>
        <taxon>Pseudomonadati</taxon>
        <taxon>Planctomycetota</taxon>
        <taxon>Planctomycetia</taxon>
        <taxon>Planctomycetales</taxon>
        <taxon>Planctomycetaceae</taxon>
        <taxon>Thalassoglobus</taxon>
    </lineage>
</organism>
<feature type="transmembrane region" description="Helical" evidence="5">
    <location>
        <begin position="237"/>
        <end position="260"/>
    </location>
</feature>
<dbReference type="InterPro" id="IPR013525">
    <property type="entry name" value="ABC2_TM"/>
</dbReference>
<dbReference type="EMBL" id="CP036267">
    <property type="protein sequence ID" value="QDT35634.1"/>
    <property type="molecule type" value="Genomic_DNA"/>
</dbReference>
<dbReference type="Pfam" id="PF12698">
    <property type="entry name" value="ABC2_membrane_3"/>
    <property type="match status" value="1"/>
</dbReference>
<feature type="domain" description="ABC-2 type transporter transmembrane" evidence="6">
    <location>
        <begin position="54"/>
        <end position="182"/>
    </location>
</feature>
<feature type="transmembrane region" description="Helical" evidence="5">
    <location>
        <begin position="455"/>
        <end position="478"/>
    </location>
</feature>
<evidence type="ECO:0000313" key="7">
    <source>
        <dbReference type="EMBL" id="QDT35634.1"/>
    </source>
</evidence>
<evidence type="ECO:0000256" key="1">
    <source>
        <dbReference type="ARBA" id="ARBA00004141"/>
    </source>
</evidence>
<dbReference type="OrthoDB" id="240327at2"/>
<dbReference type="GO" id="GO:0016020">
    <property type="term" value="C:membrane"/>
    <property type="evidence" value="ECO:0007669"/>
    <property type="project" value="UniProtKB-SubCell"/>
</dbReference>
<feature type="transmembrane region" description="Helical" evidence="5">
    <location>
        <begin position="138"/>
        <end position="161"/>
    </location>
</feature>
<evidence type="ECO:0000313" key="8">
    <source>
        <dbReference type="Proteomes" id="UP000315724"/>
    </source>
</evidence>
<dbReference type="Pfam" id="PF12679">
    <property type="entry name" value="ABC2_membrane_2"/>
    <property type="match status" value="1"/>
</dbReference>
<feature type="transmembrane region" description="Helical" evidence="5">
    <location>
        <begin position="391"/>
        <end position="413"/>
    </location>
</feature>
<evidence type="ECO:0000256" key="4">
    <source>
        <dbReference type="ARBA" id="ARBA00023136"/>
    </source>
</evidence>
<dbReference type="GO" id="GO:0140359">
    <property type="term" value="F:ABC-type transporter activity"/>
    <property type="evidence" value="ECO:0007669"/>
    <property type="project" value="InterPro"/>
</dbReference>
<name>A0A517QVN4_9PLAN</name>
<keyword evidence="4 5" id="KW-0472">Membrane</keyword>
<evidence type="ECO:0000256" key="3">
    <source>
        <dbReference type="ARBA" id="ARBA00022989"/>
    </source>
</evidence>
<evidence type="ECO:0000259" key="6">
    <source>
        <dbReference type="Pfam" id="PF12698"/>
    </source>
</evidence>
<dbReference type="Proteomes" id="UP000315724">
    <property type="component" value="Chromosome"/>
</dbReference>
<feature type="transmembrane region" description="Helical" evidence="5">
    <location>
        <begin position="24"/>
        <end position="42"/>
    </location>
</feature>
<evidence type="ECO:0000256" key="2">
    <source>
        <dbReference type="ARBA" id="ARBA00022692"/>
    </source>
</evidence>
<feature type="transmembrane region" description="Helical" evidence="5">
    <location>
        <begin position="168"/>
        <end position="187"/>
    </location>
</feature>
<feature type="transmembrane region" description="Helical" evidence="5">
    <location>
        <begin position="425"/>
        <end position="448"/>
    </location>
</feature>
<proteinExistence type="predicted"/>
<sequence length="517" mass="57520">MIRGTLTLLNRSIRGDALKSQAHWVRIASVILLLVFLFFAHFRSSIIGAPGLEFFRSMAYLGIALISLAGVGHFSNSITEEKEEGTLNLLLLADISPLSILLGKSTNRILSVFLIFAAQFPFALLSITLGGITVTQIFTTYLTLSAFLFLIANLALFASVVSRRSGEASGLMVLFTLFLLGLVPATYRACNELIQLGYLEANGRIHSGIESLKLLHDKTSVIDQISLIFEPNSEYAIFSWQVLYSFLLGTLFFLMAWAWFRRIVWLPETVEPNRVTISKPTRRWTPYIARPWPLALAWKDFYFLGGGPFFVAAKMILFPLWIILCREYSPEIYRYTSASGEQFARDALMIIFAIEAMLYSAQFLQSERQLGTLPTLLMLPRSVGQITYQKMLGCLIATVPTLIAILIAEYFLYQESPRELIIHSRGMFACLCVLMILCQLTVLCSLISKWGALPLAIGIMLITGMILAPFIAGAMTLISRANQGVLAELSPLIYSTAIVSGAIQFEIARRTRLIAGA</sequence>
<feature type="transmembrane region" description="Helical" evidence="5">
    <location>
        <begin position="301"/>
        <end position="323"/>
    </location>
</feature>
<dbReference type="KEGG" id="tpol:Mal48_49120"/>
<feature type="transmembrane region" description="Helical" evidence="5">
    <location>
        <begin position="54"/>
        <end position="74"/>
    </location>
</feature>
<comment type="subcellular location">
    <subcellularLocation>
        <location evidence="1">Membrane</location>
        <topology evidence="1">Multi-pass membrane protein</topology>
    </subcellularLocation>
</comment>
<reference evidence="7 8" key="1">
    <citation type="submission" date="2019-02" db="EMBL/GenBank/DDBJ databases">
        <title>Deep-cultivation of Planctomycetes and their phenomic and genomic characterization uncovers novel biology.</title>
        <authorList>
            <person name="Wiegand S."/>
            <person name="Jogler M."/>
            <person name="Boedeker C."/>
            <person name="Pinto D."/>
            <person name="Vollmers J."/>
            <person name="Rivas-Marin E."/>
            <person name="Kohn T."/>
            <person name="Peeters S.H."/>
            <person name="Heuer A."/>
            <person name="Rast P."/>
            <person name="Oberbeckmann S."/>
            <person name="Bunk B."/>
            <person name="Jeske O."/>
            <person name="Meyerdierks A."/>
            <person name="Storesund J.E."/>
            <person name="Kallscheuer N."/>
            <person name="Luecker S."/>
            <person name="Lage O.M."/>
            <person name="Pohl T."/>
            <person name="Merkel B.J."/>
            <person name="Hornburger P."/>
            <person name="Mueller R.-W."/>
            <person name="Bruemmer F."/>
            <person name="Labrenz M."/>
            <person name="Spormann A.M."/>
            <person name="Op den Camp H."/>
            <person name="Overmann J."/>
            <person name="Amann R."/>
            <person name="Jetten M.S.M."/>
            <person name="Mascher T."/>
            <person name="Medema M.H."/>
            <person name="Devos D.P."/>
            <person name="Kaster A.-K."/>
            <person name="Ovreas L."/>
            <person name="Rohde M."/>
            <person name="Galperin M.Y."/>
            <person name="Jogler C."/>
        </authorList>
    </citation>
    <scope>NUCLEOTIDE SEQUENCE [LARGE SCALE GENOMIC DNA]</scope>
    <source>
        <strain evidence="7 8">Mal48</strain>
    </source>
</reference>
<protein>
    <submittedName>
        <fullName evidence="7">ABC-2 family transporter protein</fullName>
    </submittedName>
</protein>
<keyword evidence="3 5" id="KW-1133">Transmembrane helix</keyword>
<gene>
    <name evidence="7" type="ORF">Mal48_49120</name>
</gene>
<dbReference type="RefSeq" id="WP_145205525.1">
    <property type="nucleotide sequence ID" value="NZ_CP036267.1"/>
</dbReference>
<keyword evidence="8" id="KW-1185">Reference proteome</keyword>